<reference evidence="3" key="2">
    <citation type="submission" date="2017-02" db="EMBL/GenBank/DDBJ databases">
        <title>Sunflower complete genome.</title>
        <authorList>
            <person name="Langlade N."/>
            <person name="Munos S."/>
        </authorList>
    </citation>
    <scope>NUCLEOTIDE SEQUENCE [LARGE SCALE GENOMIC DNA]</scope>
    <source>
        <tissue evidence="3">Leaves</tissue>
    </source>
</reference>
<feature type="region of interest" description="Disordered" evidence="1">
    <location>
        <begin position="263"/>
        <end position="311"/>
    </location>
</feature>
<dbReference type="SUPFAM" id="SSF46689">
    <property type="entry name" value="Homeodomain-like"/>
    <property type="match status" value="1"/>
</dbReference>
<feature type="compositionally biased region" description="Polar residues" evidence="1">
    <location>
        <begin position="279"/>
        <end position="300"/>
    </location>
</feature>
<dbReference type="EMBL" id="CM007901">
    <property type="protein sequence ID" value="OTG03847.1"/>
    <property type="molecule type" value="Genomic_DNA"/>
</dbReference>
<name>A0A251SYA4_HELAN</name>
<feature type="compositionally biased region" description="Polar residues" evidence="1">
    <location>
        <begin position="48"/>
        <end position="61"/>
    </location>
</feature>
<dbReference type="EMBL" id="MNCJ02000322">
    <property type="protein sequence ID" value="KAF5798758.1"/>
    <property type="molecule type" value="Genomic_DNA"/>
</dbReference>
<feature type="compositionally biased region" description="Basic residues" evidence="1">
    <location>
        <begin position="65"/>
        <end position="77"/>
    </location>
</feature>
<keyword evidence="4" id="KW-1185">Reference proteome</keyword>
<feature type="compositionally biased region" description="Basic residues" evidence="1">
    <location>
        <begin position="130"/>
        <end position="139"/>
    </location>
</feature>
<dbReference type="OMA" id="DKIHGSH"/>
<keyword evidence="3" id="KW-0371">Homeobox</keyword>
<dbReference type="PANTHER" id="PTHR14000:SF17">
    <property type="entry name" value="MYB-LIKE DOMAIN-CONTAINING PROTEIN"/>
    <property type="match status" value="1"/>
</dbReference>
<gene>
    <name evidence="3" type="ORF">HannXRQ_Chr12g0355811</name>
    <name evidence="2" type="ORF">HanXRQr2_Chr07g0296681</name>
</gene>
<feature type="compositionally biased region" description="Basic residues" evidence="1">
    <location>
        <begin position="301"/>
        <end position="311"/>
    </location>
</feature>
<sequence length="490" mass="55461">MPHRTSHTEDPTPPPPTVTLRRSPRFHQTAEPEDPKTPIPEPHRRTRSISTTTPFSLTGTEKLSPRRTRRSMSRKCSQKVDESVRTRRVNRCVGECDEDKLPGGSDRRRHAEWTHEDGVNTSKQFNGKSPKNKVKHSKKNRDNDPDQFDALAITKTQVLDEELSKLDRGRIENGVAVSTAVVVREGPVSVRNDDVNKKLKIIGVKRTRTQFENVTEITHGWTKDQELALERAYLEAKPTPHFWKKVSRLVPGKSAQECFDKIHGSHMTPPQPRVRSRARVSNTQDPSLSASKLIKTSSPTKRPRYRKQKTHVVQRTVRHMLQNQYKVEHDSESDMFSLLEPTFNPSLNLNMVLTTPDRNQETNDVHKGSATVRRSVSRFSGLHGTTLVSPPVLKQVKNKALHEKYIDLLNCREANRKAASAKAAKVDKSKAVKQEGSVERKEAIKAAKNALVFGAKDAIDEFQHQQATALNDLFDYESGADDDEENDEVL</sequence>
<dbReference type="AlphaFoldDB" id="A0A251SYA4"/>
<reference evidence="2" key="3">
    <citation type="submission" date="2020-06" db="EMBL/GenBank/DDBJ databases">
        <title>Helianthus annuus Genome sequencing and assembly Release 2.</title>
        <authorList>
            <person name="Gouzy J."/>
            <person name="Langlade N."/>
            <person name="Munos S."/>
        </authorList>
    </citation>
    <scope>NUCLEOTIDE SEQUENCE</scope>
    <source>
        <tissue evidence="2">Leaves</tissue>
    </source>
</reference>
<feature type="region of interest" description="Disordered" evidence="1">
    <location>
        <begin position="1"/>
        <end position="146"/>
    </location>
</feature>
<dbReference type="Proteomes" id="UP000215914">
    <property type="component" value="Chromosome 12"/>
</dbReference>
<dbReference type="PANTHER" id="PTHR14000">
    <property type="entry name" value="FINGER CCCH DOMAIN PROTEIN, PUTATIVE (DUF3755)-RELATED"/>
    <property type="match status" value="1"/>
</dbReference>
<dbReference type="InParanoid" id="A0A251SYA4"/>
<keyword evidence="3" id="KW-0238">DNA-binding</keyword>
<accession>A0A251SYA4</accession>
<evidence type="ECO:0000313" key="4">
    <source>
        <dbReference type="Proteomes" id="UP000215914"/>
    </source>
</evidence>
<dbReference type="Gene3D" id="1.10.10.60">
    <property type="entry name" value="Homeodomain-like"/>
    <property type="match status" value="1"/>
</dbReference>
<dbReference type="InterPro" id="IPR001005">
    <property type="entry name" value="SANT/Myb"/>
</dbReference>
<feature type="compositionally biased region" description="Basic and acidic residues" evidence="1">
    <location>
        <begin position="99"/>
        <end position="118"/>
    </location>
</feature>
<dbReference type="InterPro" id="IPR009057">
    <property type="entry name" value="Homeodomain-like_sf"/>
</dbReference>
<organism evidence="3 4">
    <name type="scientific">Helianthus annuus</name>
    <name type="common">Common sunflower</name>
    <dbReference type="NCBI Taxonomy" id="4232"/>
    <lineage>
        <taxon>Eukaryota</taxon>
        <taxon>Viridiplantae</taxon>
        <taxon>Streptophyta</taxon>
        <taxon>Embryophyta</taxon>
        <taxon>Tracheophyta</taxon>
        <taxon>Spermatophyta</taxon>
        <taxon>Magnoliopsida</taxon>
        <taxon>eudicotyledons</taxon>
        <taxon>Gunneridae</taxon>
        <taxon>Pentapetalae</taxon>
        <taxon>asterids</taxon>
        <taxon>campanulids</taxon>
        <taxon>Asterales</taxon>
        <taxon>Asteraceae</taxon>
        <taxon>Asteroideae</taxon>
        <taxon>Heliantheae alliance</taxon>
        <taxon>Heliantheae</taxon>
        <taxon>Helianthus</taxon>
    </lineage>
</organism>
<dbReference type="CDD" id="cd00167">
    <property type="entry name" value="SANT"/>
    <property type="match status" value="1"/>
</dbReference>
<evidence type="ECO:0000313" key="2">
    <source>
        <dbReference type="EMBL" id="KAF5798758.1"/>
    </source>
</evidence>
<proteinExistence type="predicted"/>
<reference evidence="2 4" key="1">
    <citation type="journal article" date="2017" name="Nature">
        <title>The sunflower genome provides insights into oil metabolism, flowering and Asterid evolution.</title>
        <authorList>
            <person name="Badouin H."/>
            <person name="Gouzy J."/>
            <person name="Grassa C.J."/>
            <person name="Murat F."/>
            <person name="Staton S.E."/>
            <person name="Cottret L."/>
            <person name="Lelandais-Briere C."/>
            <person name="Owens G.L."/>
            <person name="Carrere S."/>
            <person name="Mayjonade B."/>
            <person name="Legrand L."/>
            <person name="Gill N."/>
            <person name="Kane N.C."/>
            <person name="Bowers J.E."/>
            <person name="Hubner S."/>
            <person name="Bellec A."/>
            <person name="Berard A."/>
            <person name="Berges H."/>
            <person name="Blanchet N."/>
            <person name="Boniface M.C."/>
            <person name="Brunel D."/>
            <person name="Catrice O."/>
            <person name="Chaidir N."/>
            <person name="Claudel C."/>
            <person name="Donnadieu C."/>
            <person name="Faraut T."/>
            <person name="Fievet G."/>
            <person name="Helmstetter N."/>
            <person name="King M."/>
            <person name="Knapp S.J."/>
            <person name="Lai Z."/>
            <person name="Le Paslier M.C."/>
            <person name="Lippi Y."/>
            <person name="Lorenzon L."/>
            <person name="Mandel J.R."/>
            <person name="Marage G."/>
            <person name="Marchand G."/>
            <person name="Marquand E."/>
            <person name="Bret-Mestries E."/>
            <person name="Morien E."/>
            <person name="Nambeesan S."/>
            <person name="Nguyen T."/>
            <person name="Pegot-Espagnet P."/>
            <person name="Pouilly N."/>
            <person name="Raftis F."/>
            <person name="Sallet E."/>
            <person name="Schiex T."/>
            <person name="Thomas J."/>
            <person name="Vandecasteele C."/>
            <person name="Vares D."/>
            <person name="Vear F."/>
            <person name="Vautrin S."/>
            <person name="Crespi M."/>
            <person name="Mangin B."/>
            <person name="Burke J.M."/>
            <person name="Salse J."/>
            <person name="Munos S."/>
            <person name="Vincourt P."/>
            <person name="Rieseberg L.H."/>
            <person name="Langlade N.B."/>
        </authorList>
    </citation>
    <scope>NUCLEOTIDE SEQUENCE [LARGE SCALE GENOMIC DNA]</scope>
    <source>
        <strain evidence="4">cv. SF193</strain>
        <tissue evidence="2">Leaves</tissue>
    </source>
</reference>
<dbReference type="GO" id="GO:0003677">
    <property type="term" value="F:DNA binding"/>
    <property type="evidence" value="ECO:0007669"/>
    <property type="project" value="UniProtKB-KW"/>
</dbReference>
<evidence type="ECO:0000256" key="1">
    <source>
        <dbReference type="SAM" id="MobiDB-lite"/>
    </source>
</evidence>
<protein>
    <submittedName>
        <fullName evidence="3">Putative homeodomain-like protein</fullName>
    </submittedName>
    <submittedName>
        <fullName evidence="2">SANT/Myb domain, Homeobox-like domain superfamily protein</fullName>
    </submittedName>
</protein>
<dbReference type="Gramene" id="mRNA:HanXRQr2_Chr07g0296681">
    <property type="protein sequence ID" value="mRNA:HanXRQr2_Chr07g0296681"/>
    <property type="gene ID" value="HanXRQr2_Chr07g0296681"/>
</dbReference>
<feature type="compositionally biased region" description="Basic and acidic residues" evidence="1">
    <location>
        <begin position="1"/>
        <end position="10"/>
    </location>
</feature>
<evidence type="ECO:0000313" key="3">
    <source>
        <dbReference type="EMBL" id="OTG03847.1"/>
    </source>
</evidence>